<feature type="domain" description="GSCFA" evidence="1">
    <location>
        <begin position="22"/>
        <end position="257"/>
    </location>
</feature>
<dbReference type="SUPFAM" id="SSF52266">
    <property type="entry name" value="SGNH hydrolase"/>
    <property type="match status" value="1"/>
</dbReference>
<dbReference type="GO" id="GO:0016788">
    <property type="term" value="F:hydrolase activity, acting on ester bonds"/>
    <property type="evidence" value="ECO:0007669"/>
    <property type="project" value="UniProtKB-ARBA"/>
</dbReference>
<gene>
    <name evidence="2" type="ORF">EJA19_09040</name>
</gene>
<name>A0A428JY58_9FLAO</name>
<dbReference type="AlphaFoldDB" id="A0A428JY58"/>
<dbReference type="Proteomes" id="UP000270620">
    <property type="component" value="Unassembled WGS sequence"/>
</dbReference>
<dbReference type="InterPro" id="IPR014982">
    <property type="entry name" value="GSCFA"/>
</dbReference>
<evidence type="ECO:0000313" key="3">
    <source>
        <dbReference type="Proteomes" id="UP000270620"/>
    </source>
</evidence>
<reference evidence="2 3" key="1">
    <citation type="submission" date="2018-12" db="EMBL/GenBank/DDBJ databases">
        <title>Mangrovimonas spongiae sp. nov., a novel member of the genus Mangrovimonas isolated from marine sponge.</title>
        <authorList>
            <person name="Zhuang L."/>
            <person name="Luo L."/>
        </authorList>
    </citation>
    <scope>NUCLEOTIDE SEQUENCE [LARGE SCALE GENOMIC DNA]</scope>
    <source>
        <strain evidence="2 3">HN-E26</strain>
    </source>
</reference>
<proteinExistence type="predicted"/>
<dbReference type="EMBL" id="RWBG01000004">
    <property type="protein sequence ID" value="RSK39077.1"/>
    <property type="molecule type" value="Genomic_DNA"/>
</dbReference>
<dbReference type="Pfam" id="PF08885">
    <property type="entry name" value="GSCFA"/>
    <property type="match status" value="1"/>
</dbReference>
<dbReference type="Gene3D" id="3.40.50.1110">
    <property type="entry name" value="SGNH hydrolase"/>
    <property type="match status" value="1"/>
</dbReference>
<evidence type="ECO:0000259" key="1">
    <source>
        <dbReference type="Pfam" id="PF08885"/>
    </source>
</evidence>
<dbReference type="InterPro" id="IPR036514">
    <property type="entry name" value="SGNH_hydro_sf"/>
</dbReference>
<dbReference type="OrthoDB" id="9807687at2"/>
<organism evidence="2 3">
    <name type="scientific">Mangrovimonas spongiae</name>
    <dbReference type="NCBI Taxonomy" id="2494697"/>
    <lineage>
        <taxon>Bacteria</taxon>
        <taxon>Pseudomonadati</taxon>
        <taxon>Bacteroidota</taxon>
        <taxon>Flavobacteriia</taxon>
        <taxon>Flavobacteriales</taxon>
        <taxon>Flavobacteriaceae</taxon>
        <taxon>Mangrovimonas</taxon>
    </lineage>
</organism>
<comment type="caution">
    <text evidence="2">The sequence shown here is derived from an EMBL/GenBank/DDBJ whole genome shotgun (WGS) entry which is preliminary data.</text>
</comment>
<dbReference type="RefSeq" id="WP_125468051.1">
    <property type="nucleotide sequence ID" value="NZ_RWBG01000004.1"/>
</dbReference>
<sequence length="315" mass="36802">MDFRTQIPIQKQQHNLVDYHSKVLLLGSCFVENIGDKLSYYKFQTLQNPFGVLFHPLAIETLITNAINDKEFTEDDVFLHNELWHYFGANSKLSSPSKEELLQKLNQQTVTTKQWLNSASHIVITLGTAWVYRYIEKDTIVANCHKVPQKRFQKELLSVDAIVQSLEAILVLINEYNPKTQVVFTVSPIRHLKDGFVENTQSKAHLISAIHQVVNKRQNYYFPSYEIMMDELRDYRFYAKDMLHPNETAIDYIWERFQNIWIADDALPTMKTINEIQKGLQHKPFNSTSEAHQVFLDKLELKKSAILEAFPHIVF</sequence>
<evidence type="ECO:0000313" key="2">
    <source>
        <dbReference type="EMBL" id="RSK39077.1"/>
    </source>
</evidence>
<protein>
    <submittedName>
        <fullName evidence="2">GSCFA domain-containing protein</fullName>
    </submittedName>
</protein>
<accession>A0A428JY58</accession>
<keyword evidence="3" id="KW-1185">Reference proteome</keyword>